<organism evidence="1">
    <name type="scientific">uncultured Caudovirales phage</name>
    <dbReference type="NCBI Taxonomy" id="2100421"/>
    <lineage>
        <taxon>Viruses</taxon>
        <taxon>Duplodnaviria</taxon>
        <taxon>Heunggongvirae</taxon>
        <taxon>Uroviricota</taxon>
        <taxon>Caudoviricetes</taxon>
        <taxon>Peduoviridae</taxon>
        <taxon>Maltschvirus</taxon>
        <taxon>Maltschvirus maltsch</taxon>
    </lineage>
</organism>
<accession>A0A6J5KZH6</accession>
<proteinExistence type="predicted"/>
<reference evidence="1" key="1">
    <citation type="submission" date="2020-04" db="EMBL/GenBank/DDBJ databases">
        <authorList>
            <person name="Chiriac C."/>
            <person name="Salcher M."/>
            <person name="Ghai R."/>
            <person name="Kavagutti S V."/>
        </authorList>
    </citation>
    <scope>NUCLEOTIDE SEQUENCE</scope>
</reference>
<name>A0A6J5KZH6_9CAUD</name>
<evidence type="ECO:0000313" key="1">
    <source>
        <dbReference type="EMBL" id="CAB4127471.1"/>
    </source>
</evidence>
<protein>
    <submittedName>
        <fullName evidence="1">Uncharacterized protein</fullName>
    </submittedName>
</protein>
<dbReference type="EMBL" id="LR796209">
    <property type="protein sequence ID" value="CAB4127471.1"/>
    <property type="molecule type" value="Genomic_DNA"/>
</dbReference>
<gene>
    <name evidence="1" type="ORF">UFOVP75_213</name>
</gene>
<sequence length="91" mass="10218">MTNRYFTIKCPNPHNVPDRDCNVIAMEDCPLCHGTGQYLVPADTSMLRELLAQVPVGTGYDSFLALRGLVTRDGRIAPVPARLRKWFGDFH</sequence>